<organism evidence="1 2">
    <name type="scientific">Malus domestica</name>
    <name type="common">Apple</name>
    <name type="synonym">Pyrus malus</name>
    <dbReference type="NCBI Taxonomy" id="3750"/>
    <lineage>
        <taxon>Eukaryota</taxon>
        <taxon>Viridiplantae</taxon>
        <taxon>Streptophyta</taxon>
        <taxon>Embryophyta</taxon>
        <taxon>Tracheophyta</taxon>
        <taxon>Spermatophyta</taxon>
        <taxon>Magnoliopsida</taxon>
        <taxon>eudicotyledons</taxon>
        <taxon>Gunneridae</taxon>
        <taxon>Pentapetalae</taxon>
        <taxon>rosids</taxon>
        <taxon>fabids</taxon>
        <taxon>Rosales</taxon>
        <taxon>Rosaceae</taxon>
        <taxon>Amygdaloideae</taxon>
        <taxon>Maleae</taxon>
        <taxon>Malus</taxon>
    </lineage>
</organism>
<protein>
    <submittedName>
        <fullName evidence="1">Uncharacterized protein</fullName>
    </submittedName>
</protein>
<dbReference type="EMBL" id="RDQH01000331">
    <property type="protein sequence ID" value="RXH98841.1"/>
    <property type="molecule type" value="Genomic_DNA"/>
</dbReference>
<dbReference type="Proteomes" id="UP000290289">
    <property type="component" value="Chromosome 5"/>
</dbReference>
<evidence type="ECO:0000313" key="2">
    <source>
        <dbReference type="Proteomes" id="UP000290289"/>
    </source>
</evidence>
<name>A0A498K0F5_MALDO</name>
<accession>A0A498K0F5</accession>
<reference evidence="1 2" key="1">
    <citation type="submission" date="2018-10" db="EMBL/GenBank/DDBJ databases">
        <title>A high-quality apple genome assembly.</title>
        <authorList>
            <person name="Hu J."/>
        </authorList>
    </citation>
    <scope>NUCLEOTIDE SEQUENCE [LARGE SCALE GENOMIC DNA]</scope>
    <source>
        <strain evidence="2">cv. HFTH1</strain>
        <tissue evidence="1">Young leaf</tissue>
    </source>
</reference>
<comment type="caution">
    <text evidence="1">The sequence shown here is derived from an EMBL/GenBank/DDBJ whole genome shotgun (WGS) entry which is preliminary data.</text>
</comment>
<keyword evidence="2" id="KW-1185">Reference proteome</keyword>
<sequence>MNEDWTTSIHIYPTICIVTRGVPPHVSITLKNLSMFSIVVCILTHSLPSAVSLKSPNYSFLPPKPRPLFFEIATVFCQAPTQELVIDTEPAESFLRRTTCRLPSPWPRPLAGST</sequence>
<dbReference type="AlphaFoldDB" id="A0A498K0F5"/>
<gene>
    <name evidence="1" type="ORF">DVH24_011166</name>
</gene>
<proteinExistence type="predicted"/>
<evidence type="ECO:0000313" key="1">
    <source>
        <dbReference type="EMBL" id="RXH98841.1"/>
    </source>
</evidence>